<dbReference type="Proteomes" id="UP000093000">
    <property type="component" value="Unassembled WGS sequence"/>
</dbReference>
<keyword evidence="3" id="KW-1185">Reference proteome</keyword>
<dbReference type="InParanoid" id="A0A1C7NMJ4"/>
<evidence type="ECO:0000313" key="2">
    <source>
        <dbReference type="EMBL" id="OBZ90180.1"/>
    </source>
</evidence>
<dbReference type="OrthoDB" id="7875889at2759"/>
<dbReference type="Pfam" id="PF25482">
    <property type="entry name" value="DUF7905"/>
    <property type="match status" value="1"/>
</dbReference>
<organism evidence="2 3">
    <name type="scientific">Choanephora cucurbitarum</name>
    <dbReference type="NCBI Taxonomy" id="101091"/>
    <lineage>
        <taxon>Eukaryota</taxon>
        <taxon>Fungi</taxon>
        <taxon>Fungi incertae sedis</taxon>
        <taxon>Mucoromycota</taxon>
        <taxon>Mucoromycotina</taxon>
        <taxon>Mucoromycetes</taxon>
        <taxon>Mucorales</taxon>
        <taxon>Mucorineae</taxon>
        <taxon>Choanephoraceae</taxon>
        <taxon>Choanephoroideae</taxon>
        <taxon>Choanephora</taxon>
    </lineage>
</organism>
<reference evidence="2 3" key="1">
    <citation type="submission" date="2016-03" db="EMBL/GenBank/DDBJ databases">
        <title>Choanephora cucurbitarum.</title>
        <authorList>
            <person name="Min B."/>
            <person name="Park H."/>
            <person name="Park J.-H."/>
            <person name="Shin H.-D."/>
            <person name="Choi I.-G."/>
        </authorList>
    </citation>
    <scope>NUCLEOTIDE SEQUENCE [LARGE SCALE GENOMIC DNA]</scope>
    <source>
        <strain evidence="2 3">KUS-F28377</strain>
    </source>
</reference>
<sequence length="700" mass="79974">MQAEGIIRQQLLPLLNQQISHDYINGTFSSETPASIVQRGNSTNGRPLDFEIEEGEEENFSYQPVLEQQDVEDTNDLVVATFRILPIIQNVSNLLIGPPQQNMQPIDYIKAIESSTGVKCCLENRIIKITGELESVKEAECRFRVIQKTYISRIKPKVVTCLHYPEESGQYGLYFCNLDLYRHKKFVHIQLRPDEPSRFCILIPTFINPHTNEYDPPTDLVYSDIPQPLHAILAPSVSSNHTRLSTIENSHNTIPPLQSTLPKRAPVMTTPPSMYTPTSPPTPTSTVSGDRFHPPNWGGDRTFTSSFNTGNLDYLSSERLARAFTPPHSHTSDTPSLMQDFPSLKSTSSIDSDLSCSASVKHRPSVSLDKPKPRRVMRIVPQKSSSVMNQQTESMLHRVKRYNYYMIKNALEEGLEAVRGFRGEIRLSAKLGKVMWSNINGDISHKVWNLQDINDIVVKELGAKPSTTLDENIINCMSSERLLQTRPFRKTSFYEFHCQARNQPTLPYRKVVLHMNQGVLDIDKVVITESKVTEVNWISLDRKYDFQLNLTTKELIRKDVKPFTTFIKWISICPITRVMTYEDVNNFLEVEYILLKSTTRYRTGPLFIVEITRYEKVRTKQVKGSSKKTSLPGQGEVWYDFEVINALCDAPFKDNLDLDPGCKVKWKTEDILQTESTESTITAFVKFLLQLIEGIERVIR</sequence>
<feature type="domain" description="DUF7905" evidence="1">
    <location>
        <begin position="393"/>
        <end position="676"/>
    </location>
</feature>
<gene>
    <name evidence="2" type="ORF">A0J61_01768</name>
</gene>
<accession>A0A1C7NMJ4</accession>
<proteinExistence type="predicted"/>
<name>A0A1C7NMJ4_9FUNG</name>
<dbReference type="EMBL" id="LUGH01000060">
    <property type="protein sequence ID" value="OBZ90180.1"/>
    <property type="molecule type" value="Genomic_DNA"/>
</dbReference>
<dbReference type="InterPro" id="IPR057227">
    <property type="entry name" value="DUF7905"/>
</dbReference>
<comment type="caution">
    <text evidence="2">The sequence shown here is derived from an EMBL/GenBank/DDBJ whole genome shotgun (WGS) entry which is preliminary data.</text>
</comment>
<evidence type="ECO:0000313" key="3">
    <source>
        <dbReference type="Proteomes" id="UP000093000"/>
    </source>
</evidence>
<protein>
    <recommendedName>
        <fullName evidence="1">DUF7905 domain-containing protein</fullName>
    </recommendedName>
</protein>
<dbReference type="AlphaFoldDB" id="A0A1C7NMJ4"/>
<evidence type="ECO:0000259" key="1">
    <source>
        <dbReference type="Pfam" id="PF25482"/>
    </source>
</evidence>
<dbReference type="STRING" id="101091.A0A1C7NMJ4"/>